<name>A0A2X1BCP0_BREVE</name>
<dbReference type="EMBL" id="UAQP01000014">
    <property type="protein sequence ID" value="SPU55143.1"/>
    <property type="molecule type" value="Genomic_DNA"/>
</dbReference>
<feature type="domain" description="Peptidase M16 N-terminal" evidence="4">
    <location>
        <begin position="538"/>
        <end position="671"/>
    </location>
</feature>
<dbReference type="Gene3D" id="3.30.830.10">
    <property type="entry name" value="Metalloenzyme, LuxS/M16 peptidase-like"/>
    <property type="match status" value="4"/>
</dbReference>
<feature type="signal peptide" evidence="3">
    <location>
        <begin position="1"/>
        <end position="28"/>
    </location>
</feature>
<dbReference type="InterPro" id="IPR011249">
    <property type="entry name" value="Metalloenz_LuxS/M16"/>
</dbReference>
<evidence type="ECO:0000256" key="1">
    <source>
        <dbReference type="ARBA" id="ARBA00007261"/>
    </source>
</evidence>
<evidence type="ECO:0000256" key="2">
    <source>
        <dbReference type="ARBA" id="ARBA00023049"/>
    </source>
</evidence>
<feature type="chain" id="PRO_5015953505" evidence="3">
    <location>
        <begin position="29"/>
        <end position="958"/>
    </location>
</feature>
<dbReference type="GO" id="GO:0046872">
    <property type="term" value="F:metal ion binding"/>
    <property type="evidence" value="ECO:0007669"/>
    <property type="project" value="InterPro"/>
</dbReference>
<dbReference type="Pfam" id="PF05193">
    <property type="entry name" value="Peptidase_M16_C"/>
    <property type="match status" value="2"/>
</dbReference>
<dbReference type="GO" id="GO:0008237">
    <property type="term" value="F:metallopeptidase activity"/>
    <property type="evidence" value="ECO:0007669"/>
    <property type="project" value="UniProtKB-KW"/>
</dbReference>
<gene>
    <name evidence="6" type="ORF">NCTC11166_02537</name>
</gene>
<proteinExistence type="inferred from homology"/>
<evidence type="ECO:0000259" key="5">
    <source>
        <dbReference type="Pfam" id="PF05193"/>
    </source>
</evidence>
<evidence type="ECO:0000256" key="3">
    <source>
        <dbReference type="SAM" id="SignalP"/>
    </source>
</evidence>
<evidence type="ECO:0000259" key="4">
    <source>
        <dbReference type="Pfam" id="PF00675"/>
    </source>
</evidence>
<accession>A0A2X1BCP0</accession>
<dbReference type="RefSeq" id="WP_112863173.1">
    <property type="nucleotide sequence ID" value="NZ_UAQP01000014.1"/>
</dbReference>
<keyword evidence="6" id="KW-0645">Protease</keyword>
<dbReference type="PANTHER" id="PTHR11851:SF49">
    <property type="entry name" value="MITOCHONDRIAL-PROCESSING PEPTIDASE SUBUNIT ALPHA"/>
    <property type="match status" value="1"/>
</dbReference>
<sequence length="958" mass="100611">MKSRLIATLKVGAAASALLLGLAAPAFAEGAAPAPAAAQSAGQAPQGVTVPPLGFTKRVLANGLEVYSARDADTSNVTVQVWYKVGSKDDPAGRSGFAHLFEHLMFKSTTNLPPETFDRLTEDVGGSNNAFTADDTTAYFETVPANHLERMLFAEADRMGSLVVDEPTFVAERDVVKEEYRQRILANPYGRLFGLFVPETIYQDSPYRRPGIGSIEELEASSLEDVRRFHATYYRPDAAYLIVAGNFDQAQLDRWVDQYFGPLKNPTTPIPTNNVVEPEPTGPRNLTYYAPNVPLPAAVVAWPTVKYADADRAALTVLDGILSTGESSRLYRSLVYDKQIAAQIGSTPDFSQQAGNLSALAIMAQGHTAEEGIAALNEEIGKLRDTRVSAAELAEAKNEIVANTLRSRETVDDRATALGFSLINTGSAAAADEEVAQIQAVTVADIQRVARKYLTPQRQSTITFLAADDQNPASVQKMNVDAPVKVADLAPAGPPAVLLPEAERKPLPQPGAEVAPVTPTVADFRLDNGLRVLVAPTDGVPLVSARLSFDAGSSDDPQGKAGVAAMTAALLTQGTKTKTAPEIATQIEQLGASVGASAGVDFSNVYANAPSNAFPATVALMADLVKNPTFAGEELERQQAQTLDGLRVALSQPASIAGMTVGRVIYGDAPYGATITQQTVPAITAADVAAFHAARYRPSDATLVFSGDITPAAARALAQQAFGDWRPAGAAPAAATNPAGQPLAPRIVVVNQPGAGQAAVVAAVRGVSRTDADFFPLTVGNTLLGGGFSSRLNQEIRIKRGLSYGASSSLGARADAGLFTASTQTKNETADEVADLILAEIAKLGTETPTQADLAPRRATLIGGFGRSLETVDGLGALVANLALYDLPMSDLADYAGRVRAVTPEQVEAAFAEHLPVNRASLVIVGDGSKFLDDLRAKHPNLEVIEAGALNLNSGSLK</sequence>
<dbReference type="InterPro" id="IPR011765">
    <property type="entry name" value="Pept_M16_N"/>
</dbReference>
<keyword evidence="2" id="KW-0378">Hydrolase</keyword>
<keyword evidence="2" id="KW-0482">Metalloprotease</keyword>
<dbReference type="GO" id="GO:0006508">
    <property type="term" value="P:proteolysis"/>
    <property type="evidence" value="ECO:0007669"/>
    <property type="project" value="UniProtKB-KW"/>
</dbReference>
<dbReference type="InterPro" id="IPR007863">
    <property type="entry name" value="Peptidase_M16_C"/>
</dbReference>
<reference evidence="6 7" key="1">
    <citation type="submission" date="2018-06" db="EMBL/GenBank/DDBJ databases">
        <authorList>
            <consortium name="Pathogen Informatics"/>
            <person name="Doyle S."/>
        </authorList>
    </citation>
    <scope>NUCLEOTIDE SEQUENCE [LARGE SCALE GENOMIC DNA]</scope>
    <source>
        <strain evidence="6 7">NCTC11166</strain>
    </source>
</reference>
<dbReference type="AlphaFoldDB" id="A0A2X1BCP0"/>
<feature type="domain" description="Peptidase M16 N-terminal" evidence="4">
    <location>
        <begin position="66"/>
        <end position="182"/>
    </location>
</feature>
<dbReference type="InterPro" id="IPR050361">
    <property type="entry name" value="MPP/UQCRC_Complex"/>
</dbReference>
<feature type="domain" description="Peptidase M16 C-terminal" evidence="5">
    <location>
        <begin position="222"/>
        <end position="399"/>
    </location>
</feature>
<evidence type="ECO:0000313" key="7">
    <source>
        <dbReference type="Proteomes" id="UP000251186"/>
    </source>
</evidence>
<dbReference type="Pfam" id="PF00675">
    <property type="entry name" value="Peptidase_M16"/>
    <property type="match status" value="2"/>
</dbReference>
<protein>
    <submittedName>
        <fullName evidence="6">Protease3</fullName>
    </submittedName>
</protein>
<dbReference type="PANTHER" id="PTHR11851">
    <property type="entry name" value="METALLOPROTEASE"/>
    <property type="match status" value="1"/>
</dbReference>
<evidence type="ECO:0000313" key="6">
    <source>
        <dbReference type="EMBL" id="SPU55143.1"/>
    </source>
</evidence>
<dbReference type="SUPFAM" id="SSF63411">
    <property type="entry name" value="LuxS/MPP-like metallohydrolase"/>
    <property type="match status" value="4"/>
</dbReference>
<feature type="domain" description="Peptidase M16 C-terminal" evidence="5">
    <location>
        <begin position="683"/>
        <end position="855"/>
    </location>
</feature>
<comment type="similarity">
    <text evidence="1">Belongs to the peptidase M16 family.</text>
</comment>
<keyword evidence="3" id="KW-0732">Signal</keyword>
<dbReference type="Proteomes" id="UP000251186">
    <property type="component" value="Unassembled WGS sequence"/>
</dbReference>
<organism evidence="6 7">
    <name type="scientific">Brevundimonas vesicularis</name>
    <name type="common">Pseudomonas vesicularis</name>
    <dbReference type="NCBI Taxonomy" id="41276"/>
    <lineage>
        <taxon>Bacteria</taxon>
        <taxon>Pseudomonadati</taxon>
        <taxon>Pseudomonadota</taxon>
        <taxon>Alphaproteobacteria</taxon>
        <taxon>Caulobacterales</taxon>
        <taxon>Caulobacteraceae</taxon>
        <taxon>Brevundimonas</taxon>
    </lineage>
</organism>